<feature type="signal peptide" evidence="1">
    <location>
        <begin position="1"/>
        <end position="28"/>
    </location>
</feature>
<evidence type="ECO:0000313" key="2">
    <source>
        <dbReference type="EMBL" id="XCB34806.1"/>
    </source>
</evidence>
<organism evidence="2">
    <name type="scientific">Tunturiibacter psychrotolerans</name>
    <dbReference type="NCBI Taxonomy" id="3069686"/>
    <lineage>
        <taxon>Bacteria</taxon>
        <taxon>Pseudomonadati</taxon>
        <taxon>Acidobacteriota</taxon>
        <taxon>Terriglobia</taxon>
        <taxon>Terriglobales</taxon>
        <taxon>Acidobacteriaceae</taxon>
        <taxon>Tunturiibacter</taxon>
    </lineage>
</organism>
<gene>
    <name evidence="2" type="ORF">RBB77_07890</name>
</gene>
<protein>
    <recommendedName>
        <fullName evidence="3">DUF4382 domain-containing protein</fullName>
    </recommendedName>
</protein>
<proteinExistence type="predicted"/>
<dbReference type="RefSeq" id="WP_353066269.1">
    <property type="nucleotide sequence ID" value="NZ_CP132942.1"/>
</dbReference>
<accession>A0AAU7ZV56</accession>
<reference evidence="2" key="2">
    <citation type="journal article" date="2024" name="Environ. Microbiol.">
        <title>Genome analysis and description of Tunturibacter gen. nov. expands the diversity of Terriglobia in tundra soils.</title>
        <authorList>
            <person name="Messyasz A."/>
            <person name="Mannisto M.K."/>
            <person name="Kerkhof L.J."/>
            <person name="Haggblom M.M."/>
        </authorList>
    </citation>
    <scope>NUCLEOTIDE SEQUENCE</scope>
    <source>
        <strain evidence="2">X5P6</strain>
    </source>
</reference>
<dbReference type="PROSITE" id="PS51257">
    <property type="entry name" value="PROKAR_LIPOPROTEIN"/>
    <property type="match status" value="1"/>
</dbReference>
<feature type="chain" id="PRO_5043964146" description="DUF4382 domain-containing protein" evidence="1">
    <location>
        <begin position="29"/>
        <end position="145"/>
    </location>
</feature>
<dbReference type="AlphaFoldDB" id="A0AAU7ZV56"/>
<evidence type="ECO:0000256" key="1">
    <source>
        <dbReference type="SAM" id="SignalP"/>
    </source>
</evidence>
<dbReference type="EMBL" id="CP132942">
    <property type="protein sequence ID" value="XCB34806.1"/>
    <property type="molecule type" value="Genomic_DNA"/>
</dbReference>
<evidence type="ECO:0008006" key="3">
    <source>
        <dbReference type="Google" id="ProtNLM"/>
    </source>
</evidence>
<sequence length="145" mass="14945">MSEFCSRVLTAVCIASSVLLFSAGCASGGGSGSVPANTHATLLITATNKANIPIFKFNIQTLTLLAEDGTSVSILTAPQLVELGSISGVARPLVTTDVPQKNYVSAKLTYGPSIFVVIDQSGGPGSTGVNTYKIGPPRRPQCNFL</sequence>
<reference evidence="2" key="1">
    <citation type="submission" date="2023-08" db="EMBL/GenBank/DDBJ databases">
        <authorList>
            <person name="Messyasz A."/>
            <person name="Mannisto M.K."/>
            <person name="Kerkhof L.J."/>
            <person name="Haggblom M."/>
        </authorList>
    </citation>
    <scope>NUCLEOTIDE SEQUENCE</scope>
    <source>
        <strain evidence="2">X5P6</strain>
    </source>
</reference>
<name>A0AAU7ZV56_9BACT</name>
<keyword evidence="1" id="KW-0732">Signal</keyword>
<dbReference type="KEGG" id="tpsc:RBB77_07890"/>